<keyword evidence="3 7" id="KW-1003">Cell membrane</keyword>
<dbReference type="OrthoDB" id="9783569at2"/>
<dbReference type="InterPro" id="IPR005134">
    <property type="entry name" value="UPF0114"/>
</dbReference>
<keyword evidence="4 7" id="KW-0812">Transmembrane</keyword>
<evidence type="ECO:0000256" key="7">
    <source>
        <dbReference type="HAMAP-Rule" id="MF_00143"/>
    </source>
</evidence>
<dbReference type="AlphaFoldDB" id="A0A2N7VVE8"/>
<evidence type="ECO:0000313" key="8">
    <source>
        <dbReference type="EMBL" id="PMS21126.1"/>
    </source>
</evidence>
<dbReference type="PANTHER" id="PTHR38596">
    <property type="entry name" value="UPF0114 PROTEIN YQHA"/>
    <property type="match status" value="1"/>
</dbReference>
<comment type="subcellular location">
    <subcellularLocation>
        <location evidence="1 7">Cell membrane</location>
        <topology evidence="1 7">Multi-pass membrane protein</topology>
    </subcellularLocation>
</comment>
<name>A0A2N7VVE8_9BURK</name>
<evidence type="ECO:0000313" key="9">
    <source>
        <dbReference type="Proteomes" id="UP000235616"/>
    </source>
</evidence>
<evidence type="ECO:0000256" key="1">
    <source>
        <dbReference type="ARBA" id="ARBA00004651"/>
    </source>
</evidence>
<dbReference type="NCBIfam" id="TIGR00645">
    <property type="entry name" value="HI0507"/>
    <property type="match status" value="1"/>
</dbReference>
<feature type="transmembrane region" description="Helical" evidence="7">
    <location>
        <begin position="59"/>
        <end position="81"/>
    </location>
</feature>
<feature type="transmembrane region" description="Helical" evidence="7">
    <location>
        <begin position="115"/>
        <end position="134"/>
    </location>
</feature>
<proteinExistence type="inferred from homology"/>
<dbReference type="GO" id="GO:0005886">
    <property type="term" value="C:plasma membrane"/>
    <property type="evidence" value="ECO:0007669"/>
    <property type="project" value="UniProtKB-SubCell"/>
</dbReference>
<dbReference type="Pfam" id="PF03350">
    <property type="entry name" value="UPF0114"/>
    <property type="match status" value="1"/>
</dbReference>
<feature type="transmembrane region" description="Helical" evidence="7">
    <location>
        <begin position="20"/>
        <end position="39"/>
    </location>
</feature>
<dbReference type="PANTHER" id="PTHR38596:SF1">
    <property type="entry name" value="UPF0114 PROTEIN YQHA"/>
    <property type="match status" value="1"/>
</dbReference>
<accession>A0A2N7VVE8</accession>
<evidence type="ECO:0000256" key="4">
    <source>
        <dbReference type="ARBA" id="ARBA00022692"/>
    </source>
</evidence>
<comment type="caution">
    <text evidence="8">The sequence shown here is derived from an EMBL/GenBank/DDBJ whole genome shotgun (WGS) entry which is preliminary data.</text>
</comment>
<organism evidence="8 9">
    <name type="scientific">Trinickia dabaoshanensis</name>
    <dbReference type="NCBI Taxonomy" id="564714"/>
    <lineage>
        <taxon>Bacteria</taxon>
        <taxon>Pseudomonadati</taxon>
        <taxon>Pseudomonadota</taxon>
        <taxon>Betaproteobacteria</taxon>
        <taxon>Burkholderiales</taxon>
        <taxon>Burkholderiaceae</taxon>
        <taxon>Trinickia</taxon>
    </lineage>
</organism>
<evidence type="ECO:0000256" key="2">
    <source>
        <dbReference type="ARBA" id="ARBA00005774"/>
    </source>
</evidence>
<evidence type="ECO:0000256" key="5">
    <source>
        <dbReference type="ARBA" id="ARBA00022989"/>
    </source>
</evidence>
<keyword evidence="5 7" id="KW-1133">Transmembrane helix</keyword>
<dbReference type="Proteomes" id="UP000235616">
    <property type="component" value="Unassembled WGS sequence"/>
</dbReference>
<dbReference type="InterPro" id="IPR020761">
    <property type="entry name" value="UPF0114_bac"/>
</dbReference>
<keyword evidence="9" id="KW-1185">Reference proteome</keyword>
<protein>
    <recommendedName>
        <fullName evidence="7">UPF0114 protein C0Z18_07995</fullName>
    </recommendedName>
</protein>
<dbReference type="RefSeq" id="WP_102644868.1">
    <property type="nucleotide sequence ID" value="NZ_PNYA01000006.1"/>
</dbReference>
<dbReference type="HAMAP" id="MF_00143">
    <property type="entry name" value="UPF0114"/>
    <property type="match status" value="1"/>
</dbReference>
<evidence type="ECO:0000256" key="3">
    <source>
        <dbReference type="ARBA" id="ARBA00022475"/>
    </source>
</evidence>
<feature type="transmembrane region" description="Helical" evidence="7">
    <location>
        <begin position="146"/>
        <end position="170"/>
    </location>
</feature>
<reference evidence="8 9" key="1">
    <citation type="submission" date="2018-01" db="EMBL/GenBank/DDBJ databases">
        <title>Whole genome analyses suggest that Burkholderia sensu lato contains two further novel genera in the rhizoxinica-symbiotica group Mycetohabitans gen. nov., and Trinickia gen. nov.: implications for the evolution of diazotrophy and nodulation in the Burkholderiaceae.</title>
        <authorList>
            <person name="Estrada-de los Santos P."/>
            <person name="Palmer M."/>
            <person name="Chavez-Ramirez B."/>
            <person name="Beukes C."/>
            <person name="Steenkamp E.T."/>
            <person name="Hirsch A.M."/>
            <person name="Manyaka P."/>
            <person name="Maluk M."/>
            <person name="Lafos M."/>
            <person name="Crook M."/>
            <person name="Gross E."/>
            <person name="Simon M.F."/>
            <person name="Bueno dos Reis Junior F."/>
            <person name="Poole P.S."/>
            <person name="Venter S.N."/>
            <person name="James E.K."/>
        </authorList>
    </citation>
    <scope>NUCLEOTIDE SEQUENCE [LARGE SCALE GENOMIC DNA]</scope>
    <source>
        <strain evidence="8 9">GIMN1.004</strain>
    </source>
</reference>
<comment type="similarity">
    <text evidence="2 7">Belongs to the UPF0114 family.</text>
</comment>
<sequence length="176" mass="19542">MHQRNPLEKLLEFSLFKSRWLLAPFYVGLAFSLVMLLVAFVQELVHALGGVLHASPEQIILATLSLIDLSLAANLVVIVIFSGYENFISKIDTGDSEDRPSWMGTLDFSGLKMKLIGSIVAISAISLLRAFMSLTEQDIPLDEARVRWLVILHLTFIVSGVLFAAMDWIAARSESH</sequence>
<dbReference type="EMBL" id="PNYA01000006">
    <property type="protein sequence ID" value="PMS21126.1"/>
    <property type="molecule type" value="Genomic_DNA"/>
</dbReference>
<keyword evidence="6 7" id="KW-0472">Membrane</keyword>
<gene>
    <name evidence="8" type="ORF">C0Z18_07995</name>
</gene>
<evidence type="ECO:0000256" key="6">
    <source>
        <dbReference type="ARBA" id="ARBA00023136"/>
    </source>
</evidence>